<dbReference type="AlphaFoldDB" id="F2KQ85"/>
<sequence>MSVEVELKEIKKHILEISKKLDELMQEREIVSMMKLSEKSLKFLENEPDIYRIEDLRVRYK</sequence>
<gene>
    <name evidence="1" type="ordered locus">Arcve_0489</name>
</gene>
<name>F2KQ85_ARCVS</name>
<dbReference type="STRING" id="693661.Arcve_0489"/>
<dbReference type="OrthoDB" id="147068at2157"/>
<dbReference type="eggNOG" id="arCOG11280">
    <property type="taxonomic scope" value="Archaea"/>
</dbReference>
<evidence type="ECO:0000313" key="1">
    <source>
        <dbReference type="EMBL" id="AEA46518.1"/>
    </source>
</evidence>
<dbReference type="GeneID" id="10393585"/>
<protein>
    <submittedName>
        <fullName evidence="1">Uncharacterized protein</fullName>
    </submittedName>
</protein>
<dbReference type="KEGG" id="ave:Arcve_0489"/>
<dbReference type="HOGENOM" id="CLU_196450_0_0_2"/>
<dbReference type="Proteomes" id="UP000008136">
    <property type="component" value="Chromosome"/>
</dbReference>
<proteinExistence type="predicted"/>
<organism evidence="1 2">
    <name type="scientific">Archaeoglobus veneficus (strain DSM 11195 / SNP6)</name>
    <dbReference type="NCBI Taxonomy" id="693661"/>
    <lineage>
        <taxon>Archaea</taxon>
        <taxon>Methanobacteriati</taxon>
        <taxon>Methanobacteriota</taxon>
        <taxon>Archaeoglobi</taxon>
        <taxon>Archaeoglobales</taxon>
        <taxon>Archaeoglobaceae</taxon>
        <taxon>Archaeoglobus</taxon>
    </lineage>
</organism>
<evidence type="ECO:0000313" key="2">
    <source>
        <dbReference type="Proteomes" id="UP000008136"/>
    </source>
</evidence>
<accession>F2KQ85</accession>
<dbReference type="EMBL" id="CP002588">
    <property type="protein sequence ID" value="AEA46518.1"/>
    <property type="molecule type" value="Genomic_DNA"/>
</dbReference>
<dbReference type="RefSeq" id="WP_013683192.1">
    <property type="nucleotide sequence ID" value="NC_015320.1"/>
</dbReference>
<keyword evidence="2" id="KW-1185">Reference proteome</keyword>
<reference evidence="1 2" key="1">
    <citation type="submission" date="2011-03" db="EMBL/GenBank/DDBJ databases">
        <title>The complete genome of Archaeoglobus veneficus SNP6.</title>
        <authorList>
            <consortium name="US DOE Joint Genome Institute (JGI-PGF)"/>
            <person name="Lucas S."/>
            <person name="Copeland A."/>
            <person name="Lapidus A."/>
            <person name="Bruce D."/>
            <person name="Goodwin L."/>
            <person name="Pitluck S."/>
            <person name="Kyrpides N."/>
            <person name="Mavromatis K."/>
            <person name="Pagani I."/>
            <person name="Ivanova N."/>
            <person name="Mikhailova N."/>
            <person name="Lu M."/>
            <person name="Detter J.C."/>
            <person name="Tapia R."/>
            <person name="Han C."/>
            <person name="Land M."/>
            <person name="Hauser L."/>
            <person name="Markowitz V."/>
            <person name="Cheng J.-F."/>
            <person name="Hugenholtz P."/>
            <person name="Woyke T."/>
            <person name="Wu D."/>
            <person name="Spring S."/>
            <person name="Brambilla E."/>
            <person name="Klenk H.-P."/>
            <person name="Eisen J.A."/>
        </authorList>
    </citation>
    <scope>NUCLEOTIDE SEQUENCE [LARGE SCALE GENOMIC DNA]</scope>
    <source>
        <strain>SNP6</strain>
    </source>
</reference>